<evidence type="ECO:0000313" key="2">
    <source>
        <dbReference type="EMBL" id="KCZ98248.1"/>
    </source>
</evidence>
<evidence type="ECO:0000313" key="3">
    <source>
        <dbReference type="Proteomes" id="UP000027100"/>
    </source>
</evidence>
<feature type="domain" description="Suppressor of fused-like" evidence="1">
    <location>
        <begin position="32"/>
        <end position="188"/>
    </location>
</feature>
<protein>
    <recommendedName>
        <fullName evidence="1">Suppressor of fused-like domain-containing protein</fullName>
    </recommendedName>
</protein>
<dbReference type="EMBL" id="ARYM01000012">
    <property type="protein sequence ID" value="KCZ98248.1"/>
    <property type="molecule type" value="Genomic_DNA"/>
</dbReference>
<dbReference type="RefSeq" id="WP_035598771.1">
    <property type="nucleotide sequence ID" value="NZ_ARYM01000012.1"/>
</dbReference>
<dbReference type="Pfam" id="PF05076">
    <property type="entry name" value="SUFU"/>
    <property type="match status" value="1"/>
</dbReference>
<evidence type="ECO:0000259" key="1">
    <source>
        <dbReference type="Pfam" id="PF05076"/>
    </source>
</evidence>
<dbReference type="OrthoDB" id="6045078at2"/>
<dbReference type="PATRIC" id="fig|1280954.3.peg.2353"/>
<comment type="caution">
    <text evidence="2">The sequence shown here is derived from an EMBL/GenBank/DDBJ whole genome shotgun (WGS) entry which is preliminary data.</text>
</comment>
<keyword evidence="3" id="KW-1185">Reference proteome</keyword>
<reference evidence="2 3" key="1">
    <citation type="journal article" date="2014" name="Antonie Van Leeuwenhoek">
        <title>Hyphomonas beringensis sp. nov. and Hyphomonas chukchiensis sp. nov., isolated from surface seawater of the Bering Sea and Chukchi Sea.</title>
        <authorList>
            <person name="Li C."/>
            <person name="Lai Q."/>
            <person name="Li G."/>
            <person name="Dong C."/>
            <person name="Wang J."/>
            <person name="Liao Y."/>
            <person name="Shao Z."/>
        </authorList>
    </citation>
    <scope>NUCLEOTIDE SEQUENCE [LARGE SCALE GENOMIC DNA]</scope>
    <source>
        <strain evidence="2 3">PS728</strain>
    </source>
</reference>
<dbReference type="eggNOG" id="ENOG50335ED">
    <property type="taxonomic scope" value="Bacteria"/>
</dbReference>
<dbReference type="InterPro" id="IPR020941">
    <property type="entry name" value="SUFU-like_domain"/>
</dbReference>
<name>A0A062VD67_9PROT</name>
<organism evidence="2 3">
    <name type="scientific">Hyphomonas polymorpha PS728</name>
    <dbReference type="NCBI Taxonomy" id="1280954"/>
    <lineage>
        <taxon>Bacteria</taxon>
        <taxon>Pseudomonadati</taxon>
        <taxon>Pseudomonadota</taxon>
        <taxon>Alphaproteobacteria</taxon>
        <taxon>Hyphomonadales</taxon>
        <taxon>Hyphomonadaceae</taxon>
        <taxon>Hyphomonas</taxon>
    </lineage>
</organism>
<dbReference type="AlphaFoldDB" id="A0A062VD67"/>
<dbReference type="Proteomes" id="UP000027100">
    <property type="component" value="Unassembled WGS sequence"/>
</dbReference>
<dbReference type="STRING" id="1280954.HPO_11614"/>
<sequence>MSQATPQHRAIADYLTDAFGGEIRVMGQSYHDGLSVNVLVSSGAPEGDYLSCSTIGLSDRELVLEDEPMGFGVELCGALYADEMPFVEMLADIAHEVQTGEWSIGLGTILPDVVQAYFPGSTMQHLLLVHPFFWDEDFGVFEQDGRKTVWLQIIPISGSEFELAEEEGLEALEEKLEASGADVFDLLRAPVV</sequence>
<gene>
    <name evidence="2" type="ORF">HPO_11614</name>
</gene>
<accession>A0A062VD67</accession>
<proteinExistence type="predicted"/>